<dbReference type="Proteomes" id="UP000284338">
    <property type="component" value="Unassembled WGS sequence"/>
</dbReference>
<dbReference type="EMBL" id="QYYG01000001">
    <property type="protein sequence ID" value="RJF58402.1"/>
    <property type="molecule type" value="Genomic_DNA"/>
</dbReference>
<evidence type="ECO:0000256" key="2">
    <source>
        <dbReference type="ARBA" id="ARBA00022679"/>
    </source>
</evidence>
<evidence type="ECO:0000256" key="1">
    <source>
        <dbReference type="ARBA" id="ARBA00022676"/>
    </source>
</evidence>
<dbReference type="InterPro" id="IPR029044">
    <property type="entry name" value="Nucleotide-diphossugar_trans"/>
</dbReference>
<protein>
    <submittedName>
        <fullName evidence="4">Glycosyltransferase family 2 protein</fullName>
    </submittedName>
</protein>
<evidence type="ECO:0000313" key="5">
    <source>
        <dbReference type="Proteomes" id="UP000284338"/>
    </source>
</evidence>
<proteinExistence type="predicted"/>
<dbReference type="PANTHER" id="PTHR22916:SF51">
    <property type="entry name" value="GLYCOSYLTRANSFERASE EPSH-RELATED"/>
    <property type="match status" value="1"/>
</dbReference>
<gene>
    <name evidence="4" type="ORF">D4100_06505</name>
</gene>
<dbReference type="RefSeq" id="WP_119803632.1">
    <property type="nucleotide sequence ID" value="NZ_QYYG01000001.1"/>
</dbReference>
<dbReference type="GO" id="GO:0016758">
    <property type="term" value="F:hexosyltransferase activity"/>
    <property type="evidence" value="ECO:0007669"/>
    <property type="project" value="UniProtKB-ARBA"/>
</dbReference>
<evidence type="ECO:0000313" key="4">
    <source>
        <dbReference type="EMBL" id="RJF58402.1"/>
    </source>
</evidence>
<name>A0AA92X9C0_9GAMM</name>
<keyword evidence="1" id="KW-0328">Glycosyltransferase</keyword>
<dbReference type="AlphaFoldDB" id="A0AA92X9C0"/>
<reference evidence="4 5" key="1">
    <citation type="submission" date="2018-09" db="EMBL/GenBank/DDBJ databases">
        <title>Draft genome of a novel serratia sp. strain with antifungal activity.</title>
        <authorList>
            <person name="Dichmann S.I."/>
            <person name="Park B.P."/>
            <person name="Pathiraja D."/>
            <person name="Choi I.-G."/>
            <person name="Stougaard P."/>
            <person name="Hennessy R.C."/>
        </authorList>
    </citation>
    <scope>NUCLEOTIDE SEQUENCE [LARGE SCALE GENOMIC DNA]</scope>
    <source>
        <strain evidence="4 5">S40</strain>
    </source>
</reference>
<sequence length="328" mass="38221">MIGEKLIDIIVPVYNQVEVIHDFLKSASDIDEGLVNVILVNDGSTDGTELEITKYISDYKKNNFHLINKCNGGVSSARNTGIKNTNSQYIWFCDPDDIIKSDLNDVFSILKSEPTTDVFVFSYETHYVNTGKIRVNDRRHEILSGGDFLLMHNNLSNSYWYPASDGTLWDKIYKRDSILGLLFDEGMICSEDFNFNFNVFKRVSRVMILKNILYKYNVYAGGTLSSTFNEKIFSDRVSAERETIIFLKEKKVSVRNEVKKHILKNIHLLSLHSNKNLLDFYESEHSYFCEKIYPFSSYREITFFILSKFNIYVFSLNVYRFLKKNINR</sequence>
<dbReference type="Gene3D" id="3.90.550.10">
    <property type="entry name" value="Spore Coat Polysaccharide Biosynthesis Protein SpsA, Chain A"/>
    <property type="match status" value="1"/>
</dbReference>
<accession>A0AA92X9C0</accession>
<dbReference type="Pfam" id="PF00535">
    <property type="entry name" value="Glycos_transf_2"/>
    <property type="match status" value="1"/>
</dbReference>
<evidence type="ECO:0000259" key="3">
    <source>
        <dbReference type="Pfam" id="PF00535"/>
    </source>
</evidence>
<organism evidence="4 5">
    <name type="scientific">Serratia inhibens</name>
    <dbReference type="NCBI Taxonomy" id="2338073"/>
    <lineage>
        <taxon>Bacteria</taxon>
        <taxon>Pseudomonadati</taxon>
        <taxon>Pseudomonadota</taxon>
        <taxon>Gammaproteobacteria</taxon>
        <taxon>Enterobacterales</taxon>
        <taxon>Yersiniaceae</taxon>
        <taxon>Serratia</taxon>
    </lineage>
</organism>
<feature type="domain" description="Glycosyltransferase 2-like" evidence="3">
    <location>
        <begin position="9"/>
        <end position="139"/>
    </location>
</feature>
<dbReference type="PANTHER" id="PTHR22916">
    <property type="entry name" value="GLYCOSYLTRANSFERASE"/>
    <property type="match status" value="1"/>
</dbReference>
<keyword evidence="2" id="KW-0808">Transferase</keyword>
<dbReference type="CDD" id="cd00761">
    <property type="entry name" value="Glyco_tranf_GTA_type"/>
    <property type="match status" value="1"/>
</dbReference>
<dbReference type="SUPFAM" id="SSF53448">
    <property type="entry name" value="Nucleotide-diphospho-sugar transferases"/>
    <property type="match status" value="1"/>
</dbReference>
<comment type="caution">
    <text evidence="4">The sequence shown here is derived from an EMBL/GenBank/DDBJ whole genome shotgun (WGS) entry which is preliminary data.</text>
</comment>
<dbReference type="InterPro" id="IPR001173">
    <property type="entry name" value="Glyco_trans_2-like"/>
</dbReference>
<keyword evidence="5" id="KW-1185">Reference proteome</keyword>